<comment type="caution">
    <text evidence="1">The sequence shown here is derived from an EMBL/GenBank/DDBJ whole genome shotgun (WGS) entry which is preliminary data.</text>
</comment>
<keyword evidence="2" id="KW-1185">Reference proteome</keyword>
<sequence length="69" mass="7859">MVSPGTMSCSRREADLPPISSMEKWRTTFHNTLGFNFIGVNKNMNIHIPIKFSIDNSYLGISAYHYFSS</sequence>
<dbReference type="AlphaFoldDB" id="A0A2N4U1P6"/>
<evidence type="ECO:0000313" key="1">
    <source>
        <dbReference type="EMBL" id="PLC48930.1"/>
    </source>
</evidence>
<protein>
    <submittedName>
        <fullName evidence="1">Uncharacterized protein</fullName>
    </submittedName>
</protein>
<gene>
    <name evidence="1" type="ORF">CR159_15340</name>
</gene>
<name>A0A2N4U1P6_9BURK</name>
<proteinExistence type="predicted"/>
<dbReference type="EMBL" id="PDNW01000014">
    <property type="protein sequence ID" value="PLC48930.1"/>
    <property type="molecule type" value="Genomic_DNA"/>
</dbReference>
<dbReference type="Proteomes" id="UP000234190">
    <property type="component" value="Unassembled WGS sequence"/>
</dbReference>
<evidence type="ECO:0000313" key="2">
    <source>
        <dbReference type="Proteomes" id="UP000234190"/>
    </source>
</evidence>
<accession>A0A2N4U1P6</accession>
<organism evidence="1 2">
    <name type="scientific">Pollutimonas subterranea</name>
    <dbReference type="NCBI Taxonomy" id="2045210"/>
    <lineage>
        <taxon>Bacteria</taxon>
        <taxon>Pseudomonadati</taxon>
        <taxon>Pseudomonadota</taxon>
        <taxon>Betaproteobacteria</taxon>
        <taxon>Burkholderiales</taxon>
        <taxon>Alcaligenaceae</taxon>
        <taxon>Pollutimonas</taxon>
    </lineage>
</organism>
<reference evidence="1 2" key="1">
    <citation type="submission" date="2017-10" db="EMBL/GenBank/DDBJ databases">
        <title>Two draft genome sequences of Pusillimonas sp. strains isolated from a nitrate- and radionuclide-contaminated groundwater in Russia.</title>
        <authorList>
            <person name="Grouzdev D.S."/>
            <person name="Tourova T.P."/>
            <person name="Goeva M.A."/>
            <person name="Babich T.L."/>
            <person name="Sokolova D.S."/>
            <person name="Abdullin R."/>
            <person name="Poltaraus A.B."/>
            <person name="Toshchakov S.V."/>
            <person name="Nazina T.N."/>
        </authorList>
    </citation>
    <scope>NUCLEOTIDE SEQUENCE [LARGE SCALE GENOMIC DNA]</scope>
    <source>
        <strain evidence="1 2">JR1/69-3-13</strain>
    </source>
</reference>